<evidence type="ECO:0000256" key="1">
    <source>
        <dbReference type="ARBA" id="ARBA00012506"/>
    </source>
</evidence>
<dbReference type="PANTHER" id="PTHR35795">
    <property type="entry name" value="SLR1885 PROTEIN"/>
    <property type="match status" value="1"/>
</dbReference>
<dbReference type="EC" id="3.6.1.41" evidence="1"/>
<dbReference type="Pfam" id="PF01966">
    <property type="entry name" value="HD"/>
    <property type="match status" value="1"/>
</dbReference>
<reference evidence="8 9" key="1">
    <citation type="submission" date="2023-04" db="EMBL/GenBank/DDBJ databases">
        <title>Spirochaete genome identified in red abalone sample constitutes a novel genus.</title>
        <authorList>
            <person name="Sharma S.P."/>
            <person name="Purcell C.M."/>
            <person name="Hyde J.R."/>
            <person name="Severin A.J."/>
        </authorList>
    </citation>
    <scope>NUCLEOTIDE SEQUENCE [LARGE SCALE GENOMIC DNA]</scope>
    <source>
        <strain evidence="8 9">SP-2023</strain>
    </source>
</reference>
<feature type="domain" description="HD/PDEase" evidence="7">
    <location>
        <begin position="26"/>
        <end position="156"/>
    </location>
</feature>
<dbReference type="SUPFAM" id="SSF109604">
    <property type="entry name" value="HD-domain/PDEase-like"/>
    <property type="match status" value="1"/>
</dbReference>
<evidence type="ECO:0000259" key="7">
    <source>
        <dbReference type="SMART" id="SM00471"/>
    </source>
</evidence>
<dbReference type="InterPro" id="IPR051094">
    <property type="entry name" value="Diverse_Catalytic_Enzymes"/>
</dbReference>
<accession>A0ABY8MHM6</accession>
<evidence type="ECO:0000256" key="3">
    <source>
        <dbReference type="ARBA" id="ARBA00022741"/>
    </source>
</evidence>
<evidence type="ECO:0000313" key="9">
    <source>
        <dbReference type="Proteomes" id="UP001228690"/>
    </source>
</evidence>
<dbReference type="InterPro" id="IPR003607">
    <property type="entry name" value="HD/PDEase_dom"/>
</dbReference>
<sequence>MESTESVQDTQSGQIQAVQEYCQRYLSKERYEHLVRVWETMREVKQRHGLSVSEEKLALAGFGHDIARELPGEVSALLLQQSGVELEPWEREFKLFCHTKAGILILRECFGVDDEEVFQAVAHHTLGNSGLCQLARLLYIADFLEPKRPFLTDEERENYMAMEFDRTVYEVCRRTAEFLRDSSKPILPPTLAMIRELEQHLGIGPGQCFVLPS</sequence>
<dbReference type="SMART" id="SM00471">
    <property type="entry name" value="HDc"/>
    <property type="match status" value="1"/>
</dbReference>
<dbReference type="RefSeq" id="WP_326927021.1">
    <property type="nucleotide sequence ID" value="NZ_CP123443.1"/>
</dbReference>
<dbReference type="EMBL" id="CP123443">
    <property type="protein sequence ID" value="WGK68835.1"/>
    <property type="molecule type" value="Genomic_DNA"/>
</dbReference>
<keyword evidence="5" id="KW-0408">Iron</keyword>
<proteinExistence type="predicted"/>
<evidence type="ECO:0000256" key="6">
    <source>
        <dbReference type="ARBA" id="ARBA00049417"/>
    </source>
</evidence>
<evidence type="ECO:0000256" key="5">
    <source>
        <dbReference type="ARBA" id="ARBA00023004"/>
    </source>
</evidence>
<keyword evidence="3" id="KW-0547">Nucleotide-binding</keyword>
<organism evidence="8 9">
    <name type="scientific">Candidatus Haliotispira prima</name>
    <dbReference type="NCBI Taxonomy" id="3034016"/>
    <lineage>
        <taxon>Bacteria</taxon>
        <taxon>Pseudomonadati</taxon>
        <taxon>Spirochaetota</taxon>
        <taxon>Spirochaetia</taxon>
        <taxon>Spirochaetales</taxon>
        <taxon>Spirochaetaceae</taxon>
        <taxon>Candidatus Haliotispira</taxon>
    </lineage>
</organism>
<evidence type="ECO:0000313" key="8">
    <source>
        <dbReference type="EMBL" id="WGK68835.1"/>
    </source>
</evidence>
<dbReference type="NCBIfam" id="TIGR00488">
    <property type="entry name" value="bis(5'-nucleosyl)-tetraphosphatase (symmetrical) YqeK"/>
    <property type="match status" value="1"/>
</dbReference>
<comment type="catalytic activity">
    <reaction evidence="6">
        <text>P(1),P(4)-bis(5'-adenosyl) tetraphosphate + H2O = 2 ADP + 2 H(+)</text>
        <dbReference type="Rhea" id="RHEA:24252"/>
        <dbReference type="ChEBI" id="CHEBI:15377"/>
        <dbReference type="ChEBI" id="CHEBI:15378"/>
        <dbReference type="ChEBI" id="CHEBI:58141"/>
        <dbReference type="ChEBI" id="CHEBI:456216"/>
        <dbReference type="EC" id="3.6.1.41"/>
    </reaction>
</comment>
<dbReference type="InterPro" id="IPR005249">
    <property type="entry name" value="YqeK"/>
</dbReference>
<dbReference type="InterPro" id="IPR006674">
    <property type="entry name" value="HD_domain"/>
</dbReference>
<dbReference type="Proteomes" id="UP001228690">
    <property type="component" value="Chromosome"/>
</dbReference>
<keyword evidence="2" id="KW-0479">Metal-binding</keyword>
<keyword evidence="4 8" id="KW-0378">Hydrolase</keyword>
<gene>
    <name evidence="8" type="primary">yqeK</name>
    <name evidence="8" type="ORF">P0082_10150</name>
</gene>
<dbReference type="PANTHER" id="PTHR35795:SF1">
    <property type="entry name" value="BIS(5'-NUCLEOSYL)-TETRAPHOSPHATASE, SYMMETRICAL"/>
    <property type="match status" value="1"/>
</dbReference>
<dbReference type="CDD" id="cd00077">
    <property type="entry name" value="HDc"/>
    <property type="match status" value="1"/>
</dbReference>
<evidence type="ECO:0000256" key="2">
    <source>
        <dbReference type="ARBA" id="ARBA00022723"/>
    </source>
</evidence>
<dbReference type="Gene3D" id="1.10.3210.10">
    <property type="entry name" value="Hypothetical protein af1432"/>
    <property type="match status" value="1"/>
</dbReference>
<dbReference type="GO" id="GO:0008803">
    <property type="term" value="F:bis(5'-nucleosyl)-tetraphosphatase (symmetrical) activity"/>
    <property type="evidence" value="ECO:0007669"/>
    <property type="project" value="UniProtKB-EC"/>
</dbReference>
<keyword evidence="9" id="KW-1185">Reference proteome</keyword>
<protein>
    <recommendedName>
        <fullName evidence="1">bis(5'-nucleosyl)-tetraphosphatase (symmetrical)</fullName>
        <ecNumber evidence="1">3.6.1.41</ecNumber>
    </recommendedName>
</protein>
<evidence type="ECO:0000256" key="4">
    <source>
        <dbReference type="ARBA" id="ARBA00022801"/>
    </source>
</evidence>
<name>A0ABY8MHM6_9SPIO</name>